<accession>A0A0G2Z6H3</accession>
<evidence type="ECO:0000313" key="2">
    <source>
        <dbReference type="Proteomes" id="UP000035159"/>
    </source>
</evidence>
<evidence type="ECO:0008006" key="3">
    <source>
        <dbReference type="Google" id="ProtNLM"/>
    </source>
</evidence>
<dbReference type="EMBL" id="CP011232">
    <property type="protein sequence ID" value="AKI97200.1"/>
    <property type="molecule type" value="Genomic_DNA"/>
</dbReference>
<reference evidence="1 2" key="1">
    <citation type="submission" date="2015-04" db="EMBL/GenBank/DDBJ databases">
        <title>Complete Genome Sequence of Kosmotoga pacifica SLHLJ1.</title>
        <authorList>
            <person name="Jiang L.J."/>
            <person name="Shao Z.Z."/>
            <person name="Jebbar M."/>
        </authorList>
    </citation>
    <scope>NUCLEOTIDE SEQUENCE [LARGE SCALE GENOMIC DNA]</scope>
    <source>
        <strain evidence="1 2">SLHLJ1</strain>
    </source>
</reference>
<evidence type="ECO:0000313" key="1">
    <source>
        <dbReference type="EMBL" id="AKI97200.1"/>
    </source>
</evidence>
<dbReference type="AlphaFoldDB" id="A0A0G2Z6H3"/>
<sequence length="106" mass="12035">MSVFFIIVALIILALVLERSPRKHSRTREQKIDLGNIRFTPHALQRLNERGISTETVINVISDPSSQATIEENGNIRVQKAGLVIIFRKEINGILVVTVFRDENKK</sequence>
<proteinExistence type="predicted"/>
<dbReference type="Proteomes" id="UP000035159">
    <property type="component" value="Chromosome"/>
</dbReference>
<name>A0A0G2Z6H3_9BACT</name>
<dbReference type="Pfam" id="PF14076">
    <property type="entry name" value="DUF4258"/>
    <property type="match status" value="1"/>
</dbReference>
<gene>
    <name evidence="1" type="ORF">IX53_04540</name>
</gene>
<dbReference type="KEGG" id="kpf:IX53_04540"/>
<organism evidence="1 2">
    <name type="scientific">Kosmotoga pacifica</name>
    <dbReference type="NCBI Taxonomy" id="1330330"/>
    <lineage>
        <taxon>Bacteria</taxon>
        <taxon>Thermotogati</taxon>
        <taxon>Thermotogota</taxon>
        <taxon>Thermotogae</taxon>
        <taxon>Kosmotogales</taxon>
        <taxon>Kosmotogaceae</taxon>
        <taxon>Kosmotoga</taxon>
    </lineage>
</organism>
<keyword evidence="2" id="KW-1185">Reference proteome</keyword>
<protein>
    <recommendedName>
        <fullName evidence="3">DUF4258 domain-containing protein</fullName>
    </recommendedName>
</protein>
<dbReference type="InterPro" id="IPR025354">
    <property type="entry name" value="DUF4258"/>
</dbReference>
<dbReference type="PATRIC" id="fig|1330330.3.peg.913"/>